<dbReference type="InterPro" id="IPR051507">
    <property type="entry name" value="PcG_RING_finger"/>
</dbReference>
<accession>A0A7R9I125</accession>
<dbReference type="PANTHER" id="PTHR45893">
    <property type="entry name" value="POLYCOMB GROUP RING FINGER PROTEIN"/>
    <property type="match status" value="1"/>
</dbReference>
<dbReference type="EMBL" id="OD565838">
    <property type="protein sequence ID" value="CAD7442726.1"/>
    <property type="molecule type" value="Genomic_DNA"/>
</dbReference>
<feature type="compositionally biased region" description="Polar residues" evidence="3">
    <location>
        <begin position="292"/>
        <end position="302"/>
    </location>
</feature>
<feature type="compositionally biased region" description="Basic and acidic residues" evidence="3">
    <location>
        <begin position="278"/>
        <end position="290"/>
    </location>
</feature>
<dbReference type="GO" id="GO:0005634">
    <property type="term" value="C:nucleus"/>
    <property type="evidence" value="ECO:0007669"/>
    <property type="project" value="UniProtKB-SubCell"/>
</dbReference>
<evidence type="ECO:0000256" key="3">
    <source>
        <dbReference type="SAM" id="MobiDB-lite"/>
    </source>
</evidence>
<organism evidence="4">
    <name type="scientific">Timema bartmani</name>
    <dbReference type="NCBI Taxonomy" id="61472"/>
    <lineage>
        <taxon>Eukaryota</taxon>
        <taxon>Metazoa</taxon>
        <taxon>Ecdysozoa</taxon>
        <taxon>Arthropoda</taxon>
        <taxon>Hexapoda</taxon>
        <taxon>Insecta</taxon>
        <taxon>Pterygota</taxon>
        <taxon>Neoptera</taxon>
        <taxon>Polyneoptera</taxon>
        <taxon>Phasmatodea</taxon>
        <taxon>Timematodea</taxon>
        <taxon>Timematoidea</taxon>
        <taxon>Timematidae</taxon>
        <taxon>Timema</taxon>
    </lineage>
</organism>
<evidence type="ECO:0000256" key="1">
    <source>
        <dbReference type="ARBA" id="ARBA00004123"/>
    </source>
</evidence>
<reference evidence="4" key="1">
    <citation type="submission" date="2020-11" db="EMBL/GenBank/DDBJ databases">
        <authorList>
            <person name="Tran Van P."/>
        </authorList>
    </citation>
    <scope>NUCLEOTIDE SEQUENCE</scope>
</reference>
<keyword evidence="2" id="KW-0539">Nucleus</keyword>
<dbReference type="Gene3D" id="3.30.40.10">
    <property type="entry name" value="Zinc/RING finger domain, C3HC4 (zinc finger)"/>
    <property type="match status" value="1"/>
</dbReference>
<comment type="subcellular location">
    <subcellularLocation>
        <location evidence="1">Nucleus</location>
    </subcellularLocation>
</comment>
<proteinExistence type="predicted"/>
<dbReference type="CDD" id="cd16735">
    <property type="entry name" value="RING-HC_PCGF3"/>
    <property type="match status" value="1"/>
</dbReference>
<protein>
    <recommendedName>
        <fullName evidence="5">RING-type domain-containing protein</fullName>
    </recommendedName>
</protein>
<name>A0A7R9I125_9NEOP</name>
<evidence type="ECO:0008006" key="5">
    <source>
        <dbReference type="Google" id="ProtNLM"/>
    </source>
</evidence>
<dbReference type="AlphaFoldDB" id="A0A7R9I125"/>
<feature type="compositionally biased region" description="Basic and acidic residues" evidence="3">
    <location>
        <begin position="304"/>
        <end position="326"/>
    </location>
</feature>
<dbReference type="InterPro" id="IPR013083">
    <property type="entry name" value="Znf_RING/FYVE/PHD"/>
</dbReference>
<sequence>MLVTMHSLTNILRCDTASTPGTQVTLVVPPQCHAESTPSIQGYGAVSTPYRRCNSTERSTTPRGVHVMLHGSSLYADSFDKGLNPSPNLTAAGNAPEFAWRERGKPFRKKTSVPRPGSNSDLLVFSSLVQHENSALDHAATEAGYLIFICNHTGGHVDQGQIDLMYDTRPQELMLTSAVEPLDMLALEIKARVGNTFPNRHKGVATGRPTTTAAAAATGAKAKTHGVYSYTLNKIHPTEIRTSISPSSVIWLNTTGALANYATEAGSNLTTNTMVQRDPIDKRLPGEKPRTSLRSDYVNKTISSRHERLEEGVPDSETGKEDKDMDTQPSGGESGKGSKSAWWKRQRRYVEELVERDDGRILHGGTKGPTCSDRQSTNLLIWEAANAPGLVLETRFTSLVNIAHVAQVPHVHLAVGRSHDKLFPTQAHGVPTQLGLRGSHNFTVESQLPVKIPFTSEEYSTARTALSWVPTILSALVTPVVNLKLIESASLIMCTTHFLHISPASILCRHTSNTGRSCVYFNLILLVITSYRRTELSQDDTKRNWEEFGPNLTDDIPSSGGVFNLNSVLDSPIIYLIIVPTGDDGSELHFLPVFVLALVVIVNELGRLNLEEVNPHLRGGKVKNHLGNTTPRSPDRDSNLNLPVLSSLAQHETSVLTNYATDADMLMERRIKLEALNNHIICTICQGYLIDATTVTECLHTCEYSMQFLDIRVELDRQGRGDRVCKSCLVKHLEENNTCPTCQQVIHQSHPLNYISFDRTMQDIVYKLVPELQDSEFLEQTLLELATFRHFNSVQYWLFINYSSPMASLVLSDSSQLRADGYEKLSDQIMYPYAEPYDLQKTCV</sequence>
<feature type="region of interest" description="Disordered" evidence="3">
    <location>
        <begin position="278"/>
        <end position="341"/>
    </location>
</feature>
<evidence type="ECO:0000256" key="2">
    <source>
        <dbReference type="ARBA" id="ARBA00023242"/>
    </source>
</evidence>
<feature type="region of interest" description="Disordered" evidence="3">
    <location>
        <begin position="620"/>
        <end position="641"/>
    </location>
</feature>
<gene>
    <name evidence="4" type="ORF">TBIB3V08_LOCUS5153</name>
</gene>
<evidence type="ECO:0000313" key="4">
    <source>
        <dbReference type="EMBL" id="CAD7442726.1"/>
    </source>
</evidence>